<feature type="repeat" description="PPR" evidence="3">
    <location>
        <begin position="135"/>
        <end position="170"/>
    </location>
</feature>
<proteinExistence type="inferred from homology"/>
<dbReference type="InterPro" id="IPR011990">
    <property type="entry name" value="TPR-like_helical_dom_sf"/>
</dbReference>
<evidence type="ECO:0008006" key="7">
    <source>
        <dbReference type="Google" id="ProtNLM"/>
    </source>
</evidence>
<evidence type="ECO:0000256" key="2">
    <source>
        <dbReference type="ARBA" id="ARBA00022737"/>
    </source>
</evidence>
<organism evidence="6">
    <name type="scientific">Arabidopsis lyrata subsp. lyrata</name>
    <name type="common">Lyre-leaved rock-cress</name>
    <dbReference type="NCBI Taxonomy" id="81972"/>
    <lineage>
        <taxon>Eukaryota</taxon>
        <taxon>Viridiplantae</taxon>
        <taxon>Streptophyta</taxon>
        <taxon>Embryophyta</taxon>
        <taxon>Tracheophyta</taxon>
        <taxon>Spermatophyta</taxon>
        <taxon>Magnoliopsida</taxon>
        <taxon>eudicotyledons</taxon>
        <taxon>Gunneridae</taxon>
        <taxon>Pentapetalae</taxon>
        <taxon>rosids</taxon>
        <taxon>malvids</taxon>
        <taxon>Brassicales</taxon>
        <taxon>Brassicaceae</taxon>
        <taxon>Camelineae</taxon>
        <taxon>Arabidopsis</taxon>
    </lineage>
</organism>
<keyword evidence="4" id="KW-0812">Transmembrane</keyword>
<feature type="transmembrane region" description="Helical" evidence="4">
    <location>
        <begin position="438"/>
        <end position="462"/>
    </location>
</feature>
<dbReference type="Gramene" id="scaffold_702782.1">
    <property type="protein sequence ID" value="scaffold_702782.1"/>
    <property type="gene ID" value="scaffold_702782.1"/>
</dbReference>
<accession>D7MCB6</accession>
<keyword evidence="4" id="KW-1133">Transmembrane helix</keyword>
<dbReference type="PANTHER" id="PTHR45717:SF39">
    <property type="entry name" value="PENTACOTRIPEPTIDE-REPEAT REGION OF PRORP DOMAIN-CONTAINING PROTEIN"/>
    <property type="match status" value="1"/>
</dbReference>
<gene>
    <name evidence="5" type="ORF">ARALYDRAFT_915040</name>
</gene>
<keyword evidence="6" id="KW-1185">Reference proteome</keyword>
<dbReference type="PANTHER" id="PTHR45717">
    <property type="entry name" value="OS12G0527900 PROTEIN"/>
    <property type="match status" value="1"/>
</dbReference>
<dbReference type="Proteomes" id="UP000008694">
    <property type="component" value="Unassembled WGS sequence"/>
</dbReference>
<dbReference type="GO" id="GO:0003729">
    <property type="term" value="F:mRNA binding"/>
    <property type="evidence" value="ECO:0007669"/>
    <property type="project" value="UniProtKB-ARBA"/>
</dbReference>
<keyword evidence="2" id="KW-0677">Repeat</keyword>
<dbReference type="NCBIfam" id="TIGR00756">
    <property type="entry name" value="PPR"/>
    <property type="match status" value="2"/>
</dbReference>
<dbReference type="GO" id="GO:0005739">
    <property type="term" value="C:mitochondrion"/>
    <property type="evidence" value="ECO:0007669"/>
    <property type="project" value="TreeGrafter"/>
</dbReference>
<dbReference type="FunFam" id="1.25.40.10:FF:001541">
    <property type="entry name" value="Pentatricopeptide repeat (PPR) superfamily protein"/>
    <property type="match status" value="1"/>
</dbReference>
<sequence>MCKTQILQQHARRILAHSNRSCLFRSYGTVSAADQNLPSRIVTNSNQNAHITPMLASWQKQGHQVKPSDLRGFIKNLRGSNQFSKALEASEWMGEQKVFDIVPEDYSARLHLVENVLGLEEAEKFFKSIPKNMTDYFVYATLLSSYTKSENTLDKAEATFEKMRELGFLLKPSPFNSMISLYGQLQKLDMVEKLVREMQETKVECDSPTVNNVLRVYADTCKIKAMETFKTWVDEQGIKLEGGTIVAMAKAYLRSGSIEKAIEMYGNVAGSEKEVYRLWDEYKKETKVNDNGYRTVLSSLLKLDNVQGAEKIYEEWKPEGPKLDMSIPSLLLSRYYAEGMEINIDQMVKSIRKKRYEMHLKKIKERLIFIRRVIVVMGLKLKVEQMVKSIRQKKLKEPLILLEAREAKVKEMVTFIKKKRFGMRLHKLKESLIKLGQIGMLVGLIVAILAVIVGALVINVAWNEWLIQQHPPTSYWKVRILKDNPMLYYFLFVRK</sequence>
<dbReference type="eggNOG" id="KOG4197">
    <property type="taxonomic scope" value="Eukaryota"/>
</dbReference>
<dbReference type="InterPro" id="IPR002885">
    <property type="entry name" value="PPR_rpt"/>
</dbReference>
<name>D7MCB6_ARALL</name>
<dbReference type="OrthoDB" id="1100217at2759"/>
<dbReference type="Gene3D" id="1.25.40.10">
    <property type="entry name" value="Tetratricopeptide repeat domain"/>
    <property type="match status" value="2"/>
</dbReference>
<dbReference type="PROSITE" id="PS51375">
    <property type="entry name" value="PPR"/>
    <property type="match status" value="2"/>
</dbReference>
<dbReference type="AlphaFoldDB" id="D7MCB6"/>
<evidence type="ECO:0000313" key="6">
    <source>
        <dbReference type="Proteomes" id="UP000008694"/>
    </source>
</evidence>
<dbReference type="KEGG" id="aly:9304173"/>
<keyword evidence="4" id="KW-0472">Membrane</keyword>
<comment type="similarity">
    <text evidence="1">Belongs to the PPR family. P subfamily.</text>
</comment>
<protein>
    <recommendedName>
        <fullName evidence="7">Pentatricopeptide repeat-containing protein</fullName>
    </recommendedName>
</protein>
<reference evidence="6" key="1">
    <citation type="journal article" date="2011" name="Nat. Genet.">
        <title>The Arabidopsis lyrata genome sequence and the basis of rapid genome size change.</title>
        <authorList>
            <person name="Hu T.T."/>
            <person name="Pattyn P."/>
            <person name="Bakker E.G."/>
            <person name="Cao J."/>
            <person name="Cheng J.-F."/>
            <person name="Clark R.M."/>
            <person name="Fahlgren N."/>
            <person name="Fawcett J.A."/>
            <person name="Grimwood J."/>
            <person name="Gundlach H."/>
            <person name="Haberer G."/>
            <person name="Hollister J.D."/>
            <person name="Ossowski S."/>
            <person name="Ottilar R.P."/>
            <person name="Salamov A.A."/>
            <person name="Schneeberger K."/>
            <person name="Spannagl M."/>
            <person name="Wang X."/>
            <person name="Yang L."/>
            <person name="Nasrallah M.E."/>
            <person name="Bergelson J."/>
            <person name="Carrington J.C."/>
            <person name="Gaut B.S."/>
            <person name="Schmutz J."/>
            <person name="Mayer K.F.X."/>
            <person name="Van de Peer Y."/>
            <person name="Grigoriev I.V."/>
            <person name="Nordborg M."/>
            <person name="Weigel D."/>
            <person name="Guo Y.-L."/>
        </authorList>
    </citation>
    <scope>NUCLEOTIDE SEQUENCE [LARGE SCALE GENOMIC DNA]</scope>
    <source>
        <strain evidence="6">cv. MN47</strain>
    </source>
</reference>
<evidence type="ECO:0000256" key="4">
    <source>
        <dbReference type="SAM" id="Phobius"/>
    </source>
</evidence>
<evidence type="ECO:0000313" key="5">
    <source>
        <dbReference type="EMBL" id="EFH44360.1"/>
    </source>
</evidence>
<dbReference type="Pfam" id="PF01535">
    <property type="entry name" value="PPR"/>
    <property type="match status" value="1"/>
</dbReference>
<dbReference type="EMBL" id="GL348719">
    <property type="protein sequence ID" value="EFH44360.1"/>
    <property type="molecule type" value="Genomic_DNA"/>
</dbReference>
<feature type="repeat" description="PPR" evidence="3">
    <location>
        <begin position="171"/>
        <end position="205"/>
    </location>
</feature>
<evidence type="ECO:0000256" key="3">
    <source>
        <dbReference type="PROSITE-ProRule" id="PRU00708"/>
    </source>
</evidence>
<evidence type="ECO:0000256" key="1">
    <source>
        <dbReference type="ARBA" id="ARBA00007626"/>
    </source>
</evidence>
<dbReference type="HOGENOM" id="CLU_551356_0_0_1"/>